<dbReference type="Pfam" id="PF04780">
    <property type="entry name" value="DUF629"/>
    <property type="match status" value="1"/>
</dbReference>
<dbReference type="Proteomes" id="UP000823388">
    <property type="component" value="Chromosome 8N"/>
</dbReference>
<evidence type="ECO:0000256" key="1">
    <source>
        <dbReference type="SAM" id="MobiDB-lite"/>
    </source>
</evidence>
<keyword evidence="4" id="KW-1185">Reference proteome</keyword>
<gene>
    <name evidence="3" type="ORF">PVAP13_8NG275300</name>
</gene>
<evidence type="ECO:0000313" key="3">
    <source>
        <dbReference type="EMBL" id="KAG2558566.1"/>
    </source>
</evidence>
<sequence length="522" mass="58561">MYAEAEAEFRRALSIPNPSDPALHNAAYGMYEGYEHERDPAFVAERVEEARERARGSYARMTVEELVPSAVQRVLEAGKLLGAAEGRKRGKLVAETFPNLARAQYLHAYMDLEFVRSLDPAIDKRPFLRRTLTVADRLARAFPRSPVIACFRAKLLFILGEYDAAERECRRALDMKEPDDPQLDCIPVGSISGENLGARLVSLACEFHELINKILMVAADYWDSMSGERRHDSFLRVRSDVLQDEYSKVDPLCAFTMSDVRSFVREHKSWKFWICPICDRKRFVDSGLLLSHMCGKHPRAVLPRLQSLLDQALSSEASEEGGFLDGFAEALPRIQELWHNFLKASMLDYRGVILELARSFLWRELKKCMTEDPQLAAKRISATDIDAIFTTEAEPSHAEGDHETGGNEQPSQADGALIVSEDHKESKVPIEHGESSETPANNTELTDLVTSVAESGNDLYATLDKLDIDPKINENNQESEFQVEGESSEATVTNMADPATSMAESGNDLDVKLENLQINRNF</sequence>
<dbReference type="EMBL" id="CM029052">
    <property type="protein sequence ID" value="KAG2558566.1"/>
    <property type="molecule type" value="Genomic_DNA"/>
</dbReference>
<protein>
    <recommendedName>
        <fullName evidence="2">DUF629 domain-containing protein</fullName>
    </recommendedName>
</protein>
<accession>A0A8T0PHB5</accession>
<evidence type="ECO:0000313" key="4">
    <source>
        <dbReference type="Proteomes" id="UP000823388"/>
    </source>
</evidence>
<organism evidence="3 4">
    <name type="scientific">Panicum virgatum</name>
    <name type="common">Blackwell switchgrass</name>
    <dbReference type="NCBI Taxonomy" id="38727"/>
    <lineage>
        <taxon>Eukaryota</taxon>
        <taxon>Viridiplantae</taxon>
        <taxon>Streptophyta</taxon>
        <taxon>Embryophyta</taxon>
        <taxon>Tracheophyta</taxon>
        <taxon>Spermatophyta</taxon>
        <taxon>Magnoliopsida</taxon>
        <taxon>Liliopsida</taxon>
        <taxon>Poales</taxon>
        <taxon>Poaceae</taxon>
        <taxon>PACMAD clade</taxon>
        <taxon>Panicoideae</taxon>
        <taxon>Panicodae</taxon>
        <taxon>Paniceae</taxon>
        <taxon>Panicinae</taxon>
        <taxon>Panicum</taxon>
        <taxon>Panicum sect. Hiantes</taxon>
    </lineage>
</organism>
<evidence type="ECO:0000259" key="2">
    <source>
        <dbReference type="Pfam" id="PF04780"/>
    </source>
</evidence>
<dbReference type="PANTHER" id="PTHR34465">
    <property type="entry name" value="CARBOXYL-TERMINAL HYDROLASE-LIKE PROTEIN, PUTATIVE (DUF627 AND DUF629)-RELATED"/>
    <property type="match status" value="1"/>
</dbReference>
<dbReference type="AlphaFoldDB" id="A0A8T0PHB5"/>
<dbReference type="InterPro" id="IPR006865">
    <property type="entry name" value="DUF629"/>
</dbReference>
<dbReference type="Gene3D" id="1.25.40.10">
    <property type="entry name" value="Tetratricopeptide repeat domain"/>
    <property type="match status" value="1"/>
</dbReference>
<dbReference type="InterPro" id="IPR011990">
    <property type="entry name" value="TPR-like_helical_dom_sf"/>
</dbReference>
<proteinExistence type="predicted"/>
<comment type="caution">
    <text evidence="3">The sequence shown here is derived from an EMBL/GenBank/DDBJ whole genome shotgun (WGS) entry which is preliminary data.</text>
</comment>
<reference evidence="3" key="1">
    <citation type="submission" date="2020-05" db="EMBL/GenBank/DDBJ databases">
        <title>WGS assembly of Panicum virgatum.</title>
        <authorList>
            <person name="Lovell J.T."/>
            <person name="Jenkins J."/>
            <person name="Shu S."/>
            <person name="Juenger T.E."/>
            <person name="Schmutz J."/>
        </authorList>
    </citation>
    <scope>NUCLEOTIDE SEQUENCE</scope>
    <source>
        <strain evidence="3">AP13</strain>
    </source>
</reference>
<dbReference type="PANTHER" id="PTHR34465:SF5">
    <property type="entry name" value="OS11G0598900 PROTEIN"/>
    <property type="match status" value="1"/>
</dbReference>
<feature type="region of interest" description="Disordered" evidence="1">
    <location>
        <begin position="423"/>
        <end position="443"/>
    </location>
</feature>
<name>A0A8T0PHB5_PANVG</name>
<feature type="compositionally biased region" description="Basic and acidic residues" evidence="1">
    <location>
        <begin position="423"/>
        <end position="435"/>
    </location>
</feature>
<feature type="domain" description="DUF629" evidence="2">
    <location>
        <begin position="220"/>
        <end position="316"/>
    </location>
</feature>